<protein>
    <recommendedName>
        <fullName evidence="1">Sulfotransferase</fullName>
        <ecNumber evidence="1">2.8.2.-</ecNumber>
    </recommendedName>
</protein>
<dbReference type="Gene3D" id="3.40.50.300">
    <property type="entry name" value="P-loop containing nucleotide triphosphate hydrolases"/>
    <property type="match status" value="1"/>
</dbReference>
<evidence type="ECO:0000256" key="2">
    <source>
        <dbReference type="SAM" id="MobiDB-lite"/>
    </source>
</evidence>
<evidence type="ECO:0000259" key="4">
    <source>
        <dbReference type="Pfam" id="PF00685"/>
    </source>
</evidence>
<dbReference type="Pfam" id="PF00685">
    <property type="entry name" value="Sulfotransfer_1"/>
    <property type="match status" value="1"/>
</dbReference>
<dbReference type="Proteomes" id="UP001190700">
    <property type="component" value="Unassembled WGS sequence"/>
</dbReference>
<dbReference type="EMBL" id="LGRX02011855">
    <property type="protein sequence ID" value="KAK3268393.1"/>
    <property type="molecule type" value="Genomic_DNA"/>
</dbReference>
<keyword evidence="1" id="KW-0808">Transferase</keyword>
<keyword evidence="3" id="KW-0812">Transmembrane</keyword>
<feature type="domain" description="Sulfotransferase" evidence="4">
    <location>
        <begin position="375"/>
        <end position="506"/>
    </location>
</feature>
<dbReference type="SUPFAM" id="SSF52540">
    <property type="entry name" value="P-loop containing nucleoside triphosphate hydrolases"/>
    <property type="match status" value="1"/>
</dbReference>
<keyword evidence="6" id="KW-1185">Reference proteome</keyword>
<evidence type="ECO:0000313" key="5">
    <source>
        <dbReference type="EMBL" id="KAK3268393.1"/>
    </source>
</evidence>
<feature type="transmembrane region" description="Helical" evidence="3">
    <location>
        <begin position="15"/>
        <end position="38"/>
    </location>
</feature>
<dbReference type="PANTHER" id="PTHR15723">
    <property type="entry name" value="CARBOHYDRATE SULFOTRANSFERASE 15"/>
    <property type="match status" value="1"/>
</dbReference>
<dbReference type="PANTHER" id="PTHR15723:SF0">
    <property type="entry name" value="CARBOHYDRATE SULFOTRANSFERASE 15"/>
    <property type="match status" value="1"/>
</dbReference>
<dbReference type="GO" id="GO:0050659">
    <property type="term" value="F:N-acetylgalactosamine 4-sulfate 6-O-sulfotransferase activity"/>
    <property type="evidence" value="ECO:0007669"/>
    <property type="project" value="TreeGrafter"/>
</dbReference>
<name>A0AAE0FYZ0_9CHLO</name>
<dbReference type="AlphaFoldDB" id="A0AAE0FYZ0"/>
<dbReference type="InterPro" id="IPR000863">
    <property type="entry name" value="Sulfotransferase_dom"/>
</dbReference>
<dbReference type="GO" id="GO:0019319">
    <property type="term" value="P:hexose biosynthetic process"/>
    <property type="evidence" value="ECO:0007669"/>
    <property type="project" value="TreeGrafter"/>
</dbReference>
<keyword evidence="3" id="KW-1133">Transmembrane helix</keyword>
<gene>
    <name evidence="5" type="ORF">CYMTET_23104</name>
</gene>
<dbReference type="InterPro" id="IPR027417">
    <property type="entry name" value="P-loop_NTPase"/>
</dbReference>
<evidence type="ECO:0000313" key="6">
    <source>
        <dbReference type="Proteomes" id="UP001190700"/>
    </source>
</evidence>
<evidence type="ECO:0000256" key="3">
    <source>
        <dbReference type="SAM" id="Phobius"/>
    </source>
</evidence>
<comment type="caution">
    <text evidence="5">The sequence shown here is derived from an EMBL/GenBank/DDBJ whole genome shotgun (WGS) entry which is preliminary data.</text>
</comment>
<dbReference type="InterPro" id="IPR052654">
    <property type="entry name" value="CS_Sulfotransferase"/>
</dbReference>
<dbReference type="EC" id="2.8.2.-" evidence="1"/>
<proteinExistence type="inferred from homology"/>
<accession>A0AAE0FYZ0</accession>
<sequence>MDAERVWKPKILTPIFVRVLFAAFCIFVIGALLQPLFWKYDILTAPVTAQDHAQENAHDTSESVPVDEAHITNAHVGTDQMWTPEAAAEGMHEDLPEGDVPLTSVEVGTAQLLTPEAAAEGTREDLPENNVPLPSDDQSEGKGTDSSTIEEFHTTQAEGMGLVTQTTRTESLVPRLPSQARIRGPDKMLRTQFEAILPEAARDIPEEFTSEFKNPCWKADTRTHCLPYFFILGVFQCGVKDLYSRIAQHPAVVTGNTITSNFFFEKRPWKEFLASMDRVTPHIAEAPQERIAGDASAGTLTFTWTHAERLHEGFTGTMAACWQACQKETDLVLRKKCVRGDDPDSCYSKSRKNDEDNDREMGGTITLPYLVRAMYGEHTARFIAILRNPVDRLLSCYRFYPHYAKHYGASMEGFASWAREAIAAFQKCSSKYSERTCALYFESLEIEYEDVFYHADQLIKGMYSIFMEDWITAFPLQNFAVIRAEDYYERPRPALQRVFKLLNVSQPSEDEWNAMTEGPPTPKKEQDWMRGIPTDIPLDLRRELENFYAPFNTKLRDMLKETSIYTNGMDW</sequence>
<reference evidence="5 6" key="1">
    <citation type="journal article" date="2015" name="Genome Biol. Evol.">
        <title>Comparative Genomics of a Bacterivorous Green Alga Reveals Evolutionary Causalities and Consequences of Phago-Mixotrophic Mode of Nutrition.</title>
        <authorList>
            <person name="Burns J.A."/>
            <person name="Paasch A."/>
            <person name="Narechania A."/>
            <person name="Kim E."/>
        </authorList>
    </citation>
    <scope>NUCLEOTIDE SEQUENCE [LARGE SCALE GENOMIC DNA]</scope>
    <source>
        <strain evidence="5 6">PLY_AMNH</strain>
    </source>
</reference>
<evidence type="ECO:0000256" key="1">
    <source>
        <dbReference type="RuleBase" id="RU361155"/>
    </source>
</evidence>
<keyword evidence="3" id="KW-0472">Membrane</keyword>
<feature type="region of interest" description="Disordered" evidence="2">
    <location>
        <begin position="116"/>
        <end position="147"/>
    </location>
</feature>
<comment type="similarity">
    <text evidence="1">Belongs to the sulfotransferase 1 family.</text>
</comment>
<organism evidence="5 6">
    <name type="scientific">Cymbomonas tetramitiformis</name>
    <dbReference type="NCBI Taxonomy" id="36881"/>
    <lineage>
        <taxon>Eukaryota</taxon>
        <taxon>Viridiplantae</taxon>
        <taxon>Chlorophyta</taxon>
        <taxon>Pyramimonadophyceae</taxon>
        <taxon>Pyramimonadales</taxon>
        <taxon>Pyramimonadaceae</taxon>
        <taxon>Cymbomonas</taxon>
    </lineage>
</organism>